<dbReference type="InterPro" id="IPR005112">
    <property type="entry name" value="dDENN_dom"/>
</dbReference>
<dbReference type="SMART" id="SM00799">
    <property type="entry name" value="DENN"/>
    <property type="match status" value="1"/>
</dbReference>
<dbReference type="Pfam" id="PF06602">
    <property type="entry name" value="Myotub-related"/>
    <property type="match status" value="1"/>
</dbReference>
<dbReference type="Proteomes" id="UP000694857">
    <property type="component" value="Chromosome 8"/>
</dbReference>
<feature type="domain" description="Myotubularin phosphatase" evidence="8">
    <location>
        <begin position="1453"/>
        <end position="1554"/>
    </location>
</feature>
<evidence type="ECO:0000259" key="7">
    <source>
        <dbReference type="PROSITE" id="PS50211"/>
    </source>
</evidence>
<feature type="region of interest" description="Disordered" evidence="5">
    <location>
        <begin position="1644"/>
        <end position="1664"/>
    </location>
</feature>
<dbReference type="Pfam" id="PF02141">
    <property type="entry name" value="DENN"/>
    <property type="match status" value="1"/>
</dbReference>
<feature type="domain" description="Myotubularin phosphatase" evidence="8">
    <location>
        <begin position="1108"/>
        <end position="1452"/>
    </location>
</feature>
<dbReference type="GO" id="GO:0005085">
    <property type="term" value="F:guanyl-nucleotide exchange factor activity"/>
    <property type="evidence" value="ECO:0007669"/>
    <property type="project" value="UniProtKB-KW"/>
</dbReference>
<proteinExistence type="inferred from homology"/>
<accession>A0A8B8Y0M0</accession>
<evidence type="ECO:0000259" key="8">
    <source>
        <dbReference type="PROSITE" id="PS51339"/>
    </source>
</evidence>
<comment type="similarity">
    <text evidence="2">Belongs to the protein-tyrosine phosphatase family. Non-receptor class myotubularin subfamily.</text>
</comment>
<feature type="domain" description="UDENN" evidence="7">
    <location>
        <begin position="7"/>
        <end position="427"/>
    </location>
</feature>
<dbReference type="InterPro" id="IPR037516">
    <property type="entry name" value="Tripartite_DENN"/>
</dbReference>
<comment type="subcellular location">
    <subcellularLocation>
        <location evidence="1">Cytoplasm</location>
    </subcellularLocation>
</comment>
<evidence type="ECO:0000256" key="1">
    <source>
        <dbReference type="ARBA" id="ARBA00004496"/>
    </source>
</evidence>
<dbReference type="Gene3D" id="2.30.29.30">
    <property type="entry name" value="Pleckstrin-homology domain (PH domain)/Phosphotyrosine-binding domain (PTB)"/>
    <property type="match status" value="2"/>
</dbReference>
<dbReference type="SMART" id="SM00801">
    <property type="entry name" value="dDENN"/>
    <property type="match status" value="1"/>
</dbReference>
<keyword evidence="4" id="KW-0344">Guanine-nucleotide releasing factor</keyword>
<dbReference type="FunFam" id="3.30.450.200:FF:000004">
    <property type="entry name" value="SET binding factor 2"/>
    <property type="match status" value="1"/>
</dbReference>
<dbReference type="PROSITE" id="PS50211">
    <property type="entry name" value="DENN"/>
    <property type="match status" value="1"/>
</dbReference>
<evidence type="ECO:0000256" key="3">
    <source>
        <dbReference type="ARBA" id="ARBA00022490"/>
    </source>
</evidence>
<dbReference type="InterPro" id="IPR029021">
    <property type="entry name" value="Prot-tyrosine_phosphatase-like"/>
</dbReference>
<keyword evidence="9" id="KW-1185">Reference proteome</keyword>
<dbReference type="InterPro" id="IPR022096">
    <property type="entry name" value="SBF1/SBF2"/>
</dbReference>
<dbReference type="CTD" id="81846"/>
<dbReference type="SMART" id="SM00233">
    <property type="entry name" value="PH"/>
    <property type="match status" value="1"/>
</dbReference>
<evidence type="ECO:0000256" key="4">
    <source>
        <dbReference type="ARBA" id="ARBA00022658"/>
    </source>
</evidence>
<dbReference type="PROSITE" id="PS51339">
    <property type="entry name" value="PPASE_MYOTUBULARIN"/>
    <property type="match status" value="2"/>
</dbReference>
<dbReference type="Pfam" id="PF00169">
    <property type="entry name" value="PH"/>
    <property type="match status" value="1"/>
</dbReference>
<dbReference type="InterPro" id="IPR051696">
    <property type="entry name" value="DENN_Domain_GEFs"/>
</dbReference>
<dbReference type="GO" id="GO:0032483">
    <property type="term" value="P:regulation of Rab protein signal transduction"/>
    <property type="evidence" value="ECO:0007669"/>
    <property type="project" value="TreeGrafter"/>
</dbReference>
<dbReference type="InterPro" id="IPR043153">
    <property type="entry name" value="DENN_C"/>
</dbReference>
<dbReference type="InterPro" id="IPR011993">
    <property type="entry name" value="PH-like_dom_sf"/>
</dbReference>
<protein>
    <submittedName>
        <fullName evidence="10">Myotubularin-related protein 13 isoform X4</fullName>
    </submittedName>
</protein>
<dbReference type="Gene3D" id="3.40.50.11500">
    <property type="match status" value="1"/>
</dbReference>
<name>A0A8B8Y0M0_BALMU</name>
<dbReference type="GO" id="GO:0031410">
    <property type="term" value="C:cytoplasmic vesicle"/>
    <property type="evidence" value="ECO:0007669"/>
    <property type="project" value="TreeGrafter"/>
</dbReference>
<dbReference type="SUPFAM" id="SSF50729">
    <property type="entry name" value="PH domain-like"/>
    <property type="match status" value="2"/>
</dbReference>
<dbReference type="GeneID" id="118899017"/>
<keyword evidence="3" id="KW-0963">Cytoplasm</keyword>
<reference evidence="10" key="1">
    <citation type="submission" date="2025-08" db="UniProtKB">
        <authorList>
            <consortium name="RefSeq"/>
        </authorList>
    </citation>
    <scope>IDENTIFICATION</scope>
    <source>
        <tissue evidence="10">Epidermis and Blubber</tissue>
    </source>
</reference>
<dbReference type="Gene3D" id="3.30.450.200">
    <property type="match status" value="1"/>
</dbReference>
<dbReference type="Pfam" id="PF12335">
    <property type="entry name" value="SBF2"/>
    <property type="match status" value="1"/>
</dbReference>
<dbReference type="FunFam" id="3.40.50.11500:FF:000006">
    <property type="entry name" value="SET binding factor 2"/>
    <property type="match status" value="1"/>
</dbReference>
<evidence type="ECO:0000256" key="5">
    <source>
        <dbReference type="SAM" id="MobiDB-lite"/>
    </source>
</evidence>
<dbReference type="InterPro" id="IPR010569">
    <property type="entry name" value="Myotubularin-like_Pase_dom"/>
</dbReference>
<evidence type="ECO:0000313" key="9">
    <source>
        <dbReference type="Proteomes" id="UP000694857"/>
    </source>
</evidence>
<dbReference type="PANTHER" id="PTHR12296:SF16">
    <property type="entry name" value="C-MYC PROMOTER-BINDING PROTEIN"/>
    <property type="match status" value="1"/>
</dbReference>
<organism evidence="9 10">
    <name type="scientific">Balaenoptera musculus</name>
    <name type="common">Blue whale</name>
    <dbReference type="NCBI Taxonomy" id="9771"/>
    <lineage>
        <taxon>Eukaryota</taxon>
        <taxon>Metazoa</taxon>
        <taxon>Chordata</taxon>
        <taxon>Craniata</taxon>
        <taxon>Vertebrata</taxon>
        <taxon>Euteleostomi</taxon>
        <taxon>Mammalia</taxon>
        <taxon>Eutheria</taxon>
        <taxon>Laurasiatheria</taxon>
        <taxon>Artiodactyla</taxon>
        <taxon>Whippomorpha</taxon>
        <taxon>Cetacea</taxon>
        <taxon>Mysticeti</taxon>
        <taxon>Balaenopteridae</taxon>
        <taxon>Balaenoptera</taxon>
    </lineage>
</organism>
<dbReference type="InterPro" id="IPR005113">
    <property type="entry name" value="uDENN_dom"/>
</dbReference>
<dbReference type="SMART" id="SM00800">
    <property type="entry name" value="uDENN"/>
    <property type="match status" value="1"/>
</dbReference>
<dbReference type="InterPro" id="IPR001849">
    <property type="entry name" value="PH_domain"/>
</dbReference>
<feature type="domain" description="PH" evidence="6">
    <location>
        <begin position="1713"/>
        <end position="1817"/>
    </location>
</feature>
<dbReference type="Pfam" id="PF02893">
    <property type="entry name" value="GRAM"/>
    <property type="match status" value="1"/>
</dbReference>
<dbReference type="InterPro" id="IPR004182">
    <property type="entry name" value="GRAM"/>
</dbReference>
<evidence type="ECO:0000259" key="6">
    <source>
        <dbReference type="PROSITE" id="PS50003"/>
    </source>
</evidence>
<dbReference type="PANTHER" id="PTHR12296">
    <property type="entry name" value="DENN DOMAIN-CONTAINING PROTEIN 4"/>
    <property type="match status" value="1"/>
</dbReference>
<sequence length="1819" mass="204469">MARLADYFIVVGYDHEKPGSGAGLGKIIQRFPQKDWDDTPFPQGVELFCQPGGWQLSRERKQPTFFVVVLTDIDSDRHYCSCLTFYEAEINLQGTKKDEIEGEVEVSGLIQPAEVFAPKSLVLVSRLDYPEIFRACLGLIYTVYVDSLNVSLESLIANLCACLVPAAGGSQKLFSLGAGDRQLIQTPLHDSLPVTGTSAALLFQQLGIQNVLSLFCAVLTENKVLFHSASFQRLSDACRALESLMFPLKYSYPYIPILPAQLLEVLSSPTPFIIGVHSVFKTDVHELLDVIIADLDGGTIKIPECIHLSSLPEPLLHQTQAALSLILHPDLEVADHAFPPPRTALSHSKMLDKEVRAVFLRLFAQLFQGYRSCLQLIRIHAEPVIHFHKTAFLGQRGLVENDFLTKVLNGMAFAGFVSERGPPYRSCDLFDELVAFEVERIKVEENNPLKMIKHVRELAEQLFKNENPNPHMAFQKVPRPTEGSHLRVHILPFPKINETRVQELIQENLAKNQNAPPASRVEKKCVVPAGPPVVSIMDKVTTVFNSAQRLEVVRNCISFIFENKTLETEKTLPAALRALKGKAARHCLTDELGLHVQQNRAILDHQQFDYIIRMMNCTLQDCSSLEEYNIAAALLPLTSAFYRKLAPGVSQFAYTCVQDHPIWTNQQFWETTFYNAVQEQVRSLYLSAKEDNHAPHLKQKGKLPDDQYQEKTAMDLAAEQLRLWPTLSKSAQQELVQREESTVFSQAIHFANLMVNLLVPLDTSKNKLLRTSAPGDWESGSNSIVTNSIAGSVAESYDTESGFEDSENNDIANSVVRFITRFIDKVCTESGVTQDHIKSLHCMIPGIVAMHVETLEAVHRESRRLPPIQKPKILRPALLPGEEIVCEGLRVLLDPDGREEATGGLLGGPQLLPAEGALFLTTYRILFRGTPHDQLVGEQTVVRSFPIASITKEKKIAMQNQLQQNMQEGLQITSASFQLIKVAFDEEVSPEVVEIFKKQLMKFRYPQSIFTTFAFAAGQTTPQIILPKQKEKNTSFRTFSKTIVKGAKRAGKMTIGRQYLLKRRTGTIVEERVNRPGWNEEDDISVSDDSELPTSTTLKASEKSTMEQLVEKACFRDYQRLGLGTISSSSSRSKPEYFRITASNRMYSLCRSYPGLLVVPQAVQDSSLPRVARCYRHNRLPVVCWKNSRSSTLLLRSGGFHGKGVVGLFKSQNSPQAAPTSSLESSSSIEQEKYLQALLSAVSVHQKLSGNNTLTVRPALALSPGTERRTSRMSTVLKQVVPGHLDVNPSNSFARGGVWASLRSSTRLISSPTSFVDVGARLAGKDHSTSFSNSTYLQNQLLKRQAALYIFGEKSQLRNFKLEFALNCEFVPVEFHDIRQVKASFKKLMRACVPSTIPTDSEVTFLRALGDSEWFPQLHRILQLAVVVSEVLENGSSVLVCLEEGWDITAQVHNQYPTEFEFNPYYLKFLAFHYVSNRFKTFLLDSDYERLEHGTLFDDKGDKHAKRGICIWECIDRMHKRSPIFFNYLYSPVEIEALKPNVNVSSLKKWDYYVEETLSTGPSYDWTMLTPKQFPSEDSELARGAGPQSQRRTVWPCYDDVSCAQPDALTSLVSEIERLEHKLNQTPEKWQQLWERVTVDLKEEPRADRPQRHPLGSPGIVSTNLPSYQKRSLLHLPDSSMGEEQSASISPSNGVDRRAATLYSQYTSKNDENRSFEGTLYKRGALLKGWKPRWFVLDVTKHQLRYYDSGEDTSCKGHIDLAEVEMVIPAGPSMGAPKHTSDKAFFDLKTSKRVYNFCAQDGQSAQQWMDRIQSCISDA</sequence>
<dbReference type="Pfam" id="PF03456">
    <property type="entry name" value="uDENN"/>
    <property type="match status" value="1"/>
</dbReference>
<dbReference type="CDD" id="cd01235">
    <property type="entry name" value="PH_Sbf1_hMTMR5"/>
    <property type="match status" value="1"/>
</dbReference>
<evidence type="ECO:0000256" key="2">
    <source>
        <dbReference type="ARBA" id="ARBA00007471"/>
    </source>
</evidence>
<dbReference type="PROSITE" id="PS50003">
    <property type="entry name" value="PH_DOMAIN"/>
    <property type="match status" value="1"/>
</dbReference>
<dbReference type="FunFam" id="2.30.29.30:FF:000093">
    <property type="entry name" value="SET binding factor 2"/>
    <property type="match status" value="1"/>
</dbReference>
<dbReference type="SUPFAM" id="SSF52799">
    <property type="entry name" value="(Phosphotyrosine protein) phosphatases II"/>
    <property type="match status" value="1"/>
</dbReference>
<dbReference type="SMART" id="SM00568">
    <property type="entry name" value="GRAM"/>
    <property type="match status" value="1"/>
</dbReference>
<dbReference type="InterPro" id="IPR001194">
    <property type="entry name" value="cDENN_dom"/>
</dbReference>
<dbReference type="RefSeq" id="XP_036715807.1">
    <property type="nucleotide sequence ID" value="XM_036859912.1"/>
</dbReference>
<gene>
    <name evidence="10" type="primary">SBF2</name>
</gene>
<evidence type="ECO:0000313" key="10">
    <source>
        <dbReference type="RefSeq" id="XP_036715807.1"/>
    </source>
</evidence>